<gene>
    <name evidence="1" type="ORF">CK203_001559</name>
</gene>
<dbReference type="InterPro" id="IPR036691">
    <property type="entry name" value="Endo/exonu/phosph_ase_sf"/>
</dbReference>
<proteinExistence type="predicted"/>
<evidence type="ECO:0000313" key="2">
    <source>
        <dbReference type="Proteomes" id="UP000288805"/>
    </source>
</evidence>
<evidence type="ECO:0000313" key="1">
    <source>
        <dbReference type="EMBL" id="RVX21681.1"/>
    </source>
</evidence>
<name>A0A438KKG1_VITVI</name>
<evidence type="ECO:0008006" key="3">
    <source>
        <dbReference type="Google" id="ProtNLM"/>
    </source>
</evidence>
<organism evidence="1 2">
    <name type="scientific">Vitis vinifera</name>
    <name type="common">Grape</name>
    <dbReference type="NCBI Taxonomy" id="29760"/>
    <lineage>
        <taxon>Eukaryota</taxon>
        <taxon>Viridiplantae</taxon>
        <taxon>Streptophyta</taxon>
        <taxon>Embryophyta</taxon>
        <taxon>Tracheophyta</taxon>
        <taxon>Spermatophyta</taxon>
        <taxon>Magnoliopsida</taxon>
        <taxon>eudicotyledons</taxon>
        <taxon>Gunneridae</taxon>
        <taxon>Pentapetalae</taxon>
        <taxon>rosids</taxon>
        <taxon>Vitales</taxon>
        <taxon>Vitaceae</taxon>
        <taxon>Viteae</taxon>
        <taxon>Vitis</taxon>
    </lineage>
</organism>
<dbReference type="Proteomes" id="UP000288805">
    <property type="component" value="Unassembled WGS sequence"/>
</dbReference>
<reference evidence="1 2" key="1">
    <citation type="journal article" date="2018" name="PLoS Genet.">
        <title>Population sequencing reveals clonal diversity and ancestral inbreeding in the grapevine cultivar Chardonnay.</title>
        <authorList>
            <person name="Roach M.J."/>
            <person name="Johnson D.L."/>
            <person name="Bohlmann J."/>
            <person name="van Vuuren H.J."/>
            <person name="Jones S.J."/>
            <person name="Pretorius I.S."/>
            <person name="Schmidt S.A."/>
            <person name="Borneman A.R."/>
        </authorList>
    </citation>
    <scope>NUCLEOTIDE SEQUENCE [LARGE SCALE GENOMIC DNA]</scope>
    <source>
        <strain evidence="2">cv. Chardonnay</strain>
        <tissue evidence="1">Leaf</tissue>
    </source>
</reference>
<accession>A0A438KKG1</accession>
<dbReference type="SUPFAM" id="SSF56219">
    <property type="entry name" value="DNase I-like"/>
    <property type="match status" value="1"/>
</dbReference>
<sequence length="196" mass="21719">MCIQETKIQEMSEGIVRSLGTGRFLDWRALNAGGAAAGWHSDYAGTEGHGYLGLGGGEGMWEELGAVRGLWDDPWVSWLGDFNITPFQQERSSQRRITSAMRRFAETVDELELVTCLFRGGEFTWNGGLNNQEIVVRGSTSYRLAIKMKEIKKRLKVWNKEAELKKGAKDSFKKWVPVGGSPLETAFKGDLAKGGG</sequence>
<dbReference type="AlphaFoldDB" id="A0A438KKG1"/>
<protein>
    <recommendedName>
        <fullName evidence="3">Endonuclease/exonuclease/phosphatase domain-containing protein</fullName>
    </recommendedName>
</protein>
<dbReference type="EMBL" id="QGNW01000004">
    <property type="protein sequence ID" value="RVX21681.1"/>
    <property type="molecule type" value="Genomic_DNA"/>
</dbReference>
<dbReference type="Gene3D" id="3.60.10.10">
    <property type="entry name" value="Endonuclease/exonuclease/phosphatase"/>
    <property type="match status" value="1"/>
</dbReference>
<comment type="caution">
    <text evidence="1">The sequence shown here is derived from an EMBL/GenBank/DDBJ whole genome shotgun (WGS) entry which is preliminary data.</text>
</comment>